<gene>
    <name evidence="1" type="ORF">NCTC12860_01257</name>
</gene>
<dbReference type="Proteomes" id="UP000253846">
    <property type="component" value="Unassembled WGS sequence"/>
</dbReference>
<reference evidence="1 2" key="1">
    <citation type="submission" date="2018-06" db="EMBL/GenBank/DDBJ databases">
        <authorList>
            <consortium name="Pathogen Informatics"/>
            <person name="Doyle S."/>
        </authorList>
    </citation>
    <scope>NUCLEOTIDE SEQUENCE [LARGE SCALE GENOMIC DNA]</scope>
    <source>
        <strain evidence="1 2">NCTC12860</strain>
    </source>
</reference>
<organism evidence="1 2">
    <name type="scientific">Bartonella grahamii</name>
    <dbReference type="NCBI Taxonomy" id="33045"/>
    <lineage>
        <taxon>Bacteria</taxon>
        <taxon>Pseudomonadati</taxon>
        <taxon>Pseudomonadota</taxon>
        <taxon>Alphaproteobacteria</taxon>
        <taxon>Hyphomicrobiales</taxon>
        <taxon>Bartonellaceae</taxon>
        <taxon>Bartonella</taxon>
    </lineage>
</organism>
<protein>
    <submittedName>
        <fullName evidence="1">Uncharacterized protein</fullName>
    </submittedName>
</protein>
<accession>A0A336ND17</accession>
<dbReference type="AlphaFoldDB" id="A0A336ND17"/>
<dbReference type="EMBL" id="UFTD01000002">
    <property type="protein sequence ID" value="SSZ40112.1"/>
    <property type="molecule type" value="Genomic_DNA"/>
</dbReference>
<sequence>MIPITTSLRLLALPTYPLEFFQQVITISLETMKVVRNLPKLET</sequence>
<evidence type="ECO:0000313" key="2">
    <source>
        <dbReference type="Proteomes" id="UP000253846"/>
    </source>
</evidence>
<name>A0A336ND17_BARGR</name>
<evidence type="ECO:0000313" key="1">
    <source>
        <dbReference type="EMBL" id="SSZ40112.1"/>
    </source>
</evidence>
<proteinExistence type="predicted"/>